<accession>A0AAD5QVB0</accession>
<organism evidence="1 2">
    <name type="scientific">Parelaphostrongylus tenuis</name>
    <name type="common">Meningeal worm</name>
    <dbReference type="NCBI Taxonomy" id="148309"/>
    <lineage>
        <taxon>Eukaryota</taxon>
        <taxon>Metazoa</taxon>
        <taxon>Ecdysozoa</taxon>
        <taxon>Nematoda</taxon>
        <taxon>Chromadorea</taxon>
        <taxon>Rhabditida</taxon>
        <taxon>Rhabditina</taxon>
        <taxon>Rhabditomorpha</taxon>
        <taxon>Strongyloidea</taxon>
        <taxon>Metastrongylidae</taxon>
        <taxon>Parelaphostrongylus</taxon>
    </lineage>
</organism>
<sequence>MNDDPVIVGMLKVRALVRFLADFRTGNTNLKGHLSSVSPREVDEEAVMEVSEEELISAFEKLA</sequence>
<protein>
    <submittedName>
        <fullName evidence="1">Uncharacterized protein</fullName>
    </submittedName>
</protein>
<evidence type="ECO:0000313" key="1">
    <source>
        <dbReference type="EMBL" id="KAJ1362712.1"/>
    </source>
</evidence>
<reference evidence="1" key="1">
    <citation type="submission" date="2021-06" db="EMBL/GenBank/DDBJ databases">
        <title>Parelaphostrongylus tenuis whole genome reference sequence.</title>
        <authorList>
            <person name="Garwood T.J."/>
            <person name="Larsen P.A."/>
            <person name="Fountain-Jones N.M."/>
            <person name="Garbe J.R."/>
            <person name="Macchietto M.G."/>
            <person name="Kania S.A."/>
            <person name="Gerhold R.W."/>
            <person name="Richards J.E."/>
            <person name="Wolf T.M."/>
        </authorList>
    </citation>
    <scope>NUCLEOTIDE SEQUENCE</scope>
    <source>
        <strain evidence="1">MNPRO001-30</strain>
        <tissue evidence="1">Meninges</tissue>
    </source>
</reference>
<evidence type="ECO:0000313" key="2">
    <source>
        <dbReference type="Proteomes" id="UP001196413"/>
    </source>
</evidence>
<dbReference type="EMBL" id="JAHQIW010004522">
    <property type="protein sequence ID" value="KAJ1362712.1"/>
    <property type="molecule type" value="Genomic_DNA"/>
</dbReference>
<name>A0AAD5QVB0_PARTN</name>
<dbReference type="AlphaFoldDB" id="A0AAD5QVB0"/>
<gene>
    <name evidence="1" type="ORF">KIN20_022368</name>
</gene>
<comment type="caution">
    <text evidence="1">The sequence shown here is derived from an EMBL/GenBank/DDBJ whole genome shotgun (WGS) entry which is preliminary data.</text>
</comment>
<dbReference type="Proteomes" id="UP001196413">
    <property type="component" value="Unassembled WGS sequence"/>
</dbReference>
<proteinExistence type="predicted"/>
<keyword evidence="2" id="KW-1185">Reference proteome</keyword>